<comment type="similarity">
    <text evidence="3">Belongs to the HAD-like hydrolase superfamily. CbbY/CbbZ/Gph/YieH family.</text>
</comment>
<dbReference type="EMBL" id="JACQWF010000140">
    <property type="protein sequence ID" value="MBI4595352.1"/>
    <property type="molecule type" value="Genomic_DNA"/>
</dbReference>
<dbReference type="PANTHER" id="PTHR43434:SF1">
    <property type="entry name" value="PHOSPHOGLYCOLATE PHOSPHATASE"/>
    <property type="match status" value="1"/>
</dbReference>
<dbReference type="Pfam" id="PF13242">
    <property type="entry name" value="Hydrolase_like"/>
    <property type="match status" value="1"/>
</dbReference>
<evidence type="ECO:0000313" key="5">
    <source>
        <dbReference type="EMBL" id="MBI4595352.1"/>
    </source>
</evidence>
<organism evidence="5 6">
    <name type="scientific">Tectimicrobiota bacterium</name>
    <dbReference type="NCBI Taxonomy" id="2528274"/>
    <lineage>
        <taxon>Bacteria</taxon>
        <taxon>Pseudomonadati</taxon>
        <taxon>Nitrospinota/Tectimicrobiota group</taxon>
        <taxon>Candidatus Tectimicrobiota</taxon>
    </lineage>
</organism>
<protein>
    <recommendedName>
        <fullName evidence="4">phosphoglycolate phosphatase</fullName>
        <ecNumber evidence="4">3.1.3.18</ecNumber>
    </recommendedName>
</protein>
<evidence type="ECO:0000256" key="2">
    <source>
        <dbReference type="ARBA" id="ARBA00004818"/>
    </source>
</evidence>
<name>A0A933LQI5_UNCTE</name>
<dbReference type="InterPro" id="IPR050155">
    <property type="entry name" value="HAD-like_hydrolase_sf"/>
</dbReference>
<dbReference type="Proteomes" id="UP000772181">
    <property type="component" value="Unassembled WGS sequence"/>
</dbReference>
<dbReference type="InterPro" id="IPR036412">
    <property type="entry name" value="HAD-like_sf"/>
</dbReference>
<dbReference type="SUPFAM" id="SSF56784">
    <property type="entry name" value="HAD-like"/>
    <property type="match status" value="1"/>
</dbReference>
<dbReference type="Gene3D" id="3.40.50.1000">
    <property type="entry name" value="HAD superfamily/HAD-like"/>
    <property type="match status" value="1"/>
</dbReference>
<dbReference type="GO" id="GO:0006281">
    <property type="term" value="P:DNA repair"/>
    <property type="evidence" value="ECO:0007669"/>
    <property type="project" value="TreeGrafter"/>
</dbReference>
<evidence type="ECO:0000256" key="3">
    <source>
        <dbReference type="ARBA" id="ARBA00006171"/>
    </source>
</evidence>
<dbReference type="InterPro" id="IPR023214">
    <property type="entry name" value="HAD_sf"/>
</dbReference>
<gene>
    <name evidence="5" type="ORF">HY730_03130</name>
</gene>
<dbReference type="EC" id="3.1.3.18" evidence="4"/>
<comment type="pathway">
    <text evidence="2">Organic acid metabolism; glycolate biosynthesis; glycolate from 2-phosphoglycolate: step 1/1.</text>
</comment>
<evidence type="ECO:0000256" key="1">
    <source>
        <dbReference type="ARBA" id="ARBA00000830"/>
    </source>
</evidence>
<dbReference type="PANTHER" id="PTHR43434">
    <property type="entry name" value="PHOSPHOGLYCOLATE PHOSPHATASE"/>
    <property type="match status" value="1"/>
</dbReference>
<sequence length="379" mass="43203">MKSKIIIFDLDGVITSEEIYWDCARLTLLQIMEDHSFFGLANIFSQGRPLTPDFQKWKYDIIAEEDIVEFKNRAVNSNWDITYICLALSIIYFLKMDSALVAQINSLPTSDGNFWQNALGLLKEKLRCSIGSRSAGTFPLQELCRDFFARTMDLKGLDLFSYLSVFGVEETGIKNLQFKKRDYLWNETYKVFQNWYLDSKNKIPLGPLKPEEPVIDSNRIRLALTELKRNGALLGIATGRPRQEVIPVLETWNLANLFEKPRIITVDEVRRVEKSLQITGREVSLSKPHPYTFLKAAFPDEEEEALITREENRVDHRDILIVGDSSSDMIGAKAAGFLAIGVLTGLGKAIHLKERRKELLLQTGADIIINDITELPEII</sequence>
<proteinExistence type="inferred from homology"/>
<comment type="caution">
    <text evidence="5">The sequence shown here is derived from an EMBL/GenBank/DDBJ whole genome shotgun (WGS) entry which is preliminary data.</text>
</comment>
<dbReference type="AlphaFoldDB" id="A0A933LQI5"/>
<reference evidence="5" key="1">
    <citation type="submission" date="2020-07" db="EMBL/GenBank/DDBJ databases">
        <title>Huge and variable diversity of episymbiotic CPR bacteria and DPANN archaea in groundwater ecosystems.</title>
        <authorList>
            <person name="He C.Y."/>
            <person name="Keren R."/>
            <person name="Whittaker M."/>
            <person name="Farag I.F."/>
            <person name="Doudna J."/>
            <person name="Cate J.H.D."/>
            <person name="Banfield J.F."/>
        </authorList>
    </citation>
    <scope>NUCLEOTIDE SEQUENCE</scope>
    <source>
        <strain evidence="5">NC_groundwater_1482_Ag_S-0.65um_47_24</strain>
    </source>
</reference>
<comment type="catalytic activity">
    <reaction evidence="1">
        <text>2-phosphoglycolate + H2O = glycolate + phosphate</text>
        <dbReference type="Rhea" id="RHEA:14369"/>
        <dbReference type="ChEBI" id="CHEBI:15377"/>
        <dbReference type="ChEBI" id="CHEBI:29805"/>
        <dbReference type="ChEBI" id="CHEBI:43474"/>
        <dbReference type="ChEBI" id="CHEBI:58033"/>
        <dbReference type="EC" id="3.1.3.18"/>
    </reaction>
</comment>
<evidence type="ECO:0000313" key="6">
    <source>
        <dbReference type="Proteomes" id="UP000772181"/>
    </source>
</evidence>
<evidence type="ECO:0000256" key="4">
    <source>
        <dbReference type="ARBA" id="ARBA00013078"/>
    </source>
</evidence>
<keyword evidence="5" id="KW-0378">Hydrolase</keyword>
<dbReference type="GO" id="GO:0008967">
    <property type="term" value="F:phosphoglycolate phosphatase activity"/>
    <property type="evidence" value="ECO:0007669"/>
    <property type="project" value="UniProtKB-EC"/>
</dbReference>
<accession>A0A933LQI5</accession>